<sequence length="384" mass="41514">MVALSHHVREVASMLYDVDVREVASKLFDVDTRPDLVAQTLTSLGAQRLLDEKSLAVVASCTTLAGFKEKTAALQELASPYIKKAYDKDGRKELAEMASEKVIKPTKELAAPYVAPYIAKLESTRAEIVASKRFAKAVTALQAAREHPVETACELKSQAIDLLKYENLASYREYIQSEEFQADTRRLVQVELPTIASDAASHGLERVKLGALSLAAEIEVKYSQVTTIIKRGYGGVKKIEIDDLRTRARSLLSELQAEVASGAQHMKAEGFSLSETVSRLKRVVTAIDTILISPVFVKMLDAQAPIIVEGDAPADATLTEVTAPMAADINMETDPMVVNEAPDGEDVEVDEAADDSASVDDVASVESSGVTTDFNKAMDVLGPI</sequence>
<protein>
    <submittedName>
        <fullName evidence="1">Uncharacterized protein</fullName>
    </submittedName>
</protein>
<accession>A0A7S0LUY8</accession>
<name>A0A7S0LUY8_9EUKA</name>
<evidence type="ECO:0000313" key="1">
    <source>
        <dbReference type="EMBL" id="CAD8620845.1"/>
    </source>
</evidence>
<dbReference type="EMBL" id="HBEY01050375">
    <property type="protein sequence ID" value="CAD8620845.1"/>
    <property type="molecule type" value="Transcribed_RNA"/>
</dbReference>
<dbReference type="AlphaFoldDB" id="A0A7S0LUY8"/>
<organism evidence="1">
    <name type="scientific">Coccolithus braarudii</name>
    <dbReference type="NCBI Taxonomy" id="221442"/>
    <lineage>
        <taxon>Eukaryota</taxon>
        <taxon>Haptista</taxon>
        <taxon>Haptophyta</taxon>
        <taxon>Prymnesiophyceae</taxon>
        <taxon>Coccolithales</taxon>
        <taxon>Coccolithaceae</taxon>
        <taxon>Coccolithus</taxon>
    </lineage>
</organism>
<reference evidence="1" key="1">
    <citation type="submission" date="2021-01" db="EMBL/GenBank/DDBJ databases">
        <authorList>
            <person name="Corre E."/>
            <person name="Pelletier E."/>
            <person name="Niang G."/>
            <person name="Scheremetjew M."/>
            <person name="Finn R."/>
            <person name="Kale V."/>
            <person name="Holt S."/>
            <person name="Cochrane G."/>
            <person name="Meng A."/>
            <person name="Brown T."/>
            <person name="Cohen L."/>
        </authorList>
    </citation>
    <scope>NUCLEOTIDE SEQUENCE</scope>
    <source>
        <strain evidence="1">PLY182g</strain>
    </source>
</reference>
<proteinExistence type="predicted"/>
<gene>
    <name evidence="1" type="ORF">CPEL01642_LOCUS24228</name>
</gene>